<evidence type="ECO:0000256" key="5">
    <source>
        <dbReference type="ARBA" id="ARBA00022750"/>
    </source>
</evidence>
<feature type="active site" evidence="9">
    <location>
        <position position="141"/>
    </location>
</feature>
<dbReference type="PANTHER" id="PTHR33695">
    <property type="entry name" value="LIPOPROTEIN SIGNAL PEPTIDASE"/>
    <property type="match status" value="1"/>
</dbReference>
<dbReference type="HAMAP" id="MF_00161">
    <property type="entry name" value="LspA"/>
    <property type="match status" value="1"/>
</dbReference>
<feature type="transmembrane region" description="Helical" evidence="9">
    <location>
        <begin position="90"/>
        <end position="107"/>
    </location>
</feature>
<feature type="transmembrane region" description="Helical" evidence="9">
    <location>
        <begin position="27"/>
        <end position="45"/>
    </location>
</feature>
<dbReference type="PANTHER" id="PTHR33695:SF1">
    <property type="entry name" value="LIPOPROTEIN SIGNAL PEPTIDASE"/>
    <property type="match status" value="1"/>
</dbReference>
<dbReference type="EC" id="3.4.23.36" evidence="9"/>
<dbReference type="GO" id="GO:0004190">
    <property type="term" value="F:aspartic-type endopeptidase activity"/>
    <property type="evidence" value="ECO:0007669"/>
    <property type="project" value="UniProtKB-EC"/>
</dbReference>
<feature type="transmembrane region" description="Helical" evidence="9">
    <location>
        <begin position="151"/>
        <end position="175"/>
    </location>
</feature>
<evidence type="ECO:0000256" key="11">
    <source>
        <dbReference type="RuleBase" id="RU004181"/>
    </source>
</evidence>
<comment type="subcellular location">
    <subcellularLocation>
        <location evidence="9">Cell membrane</location>
        <topology evidence="9">Multi-pass membrane protein</topology>
    </subcellularLocation>
</comment>
<keyword evidence="7 9" id="KW-1133">Transmembrane helix</keyword>
<feature type="transmembrane region" description="Helical" evidence="9">
    <location>
        <begin position="52"/>
        <end position="70"/>
    </location>
</feature>
<dbReference type="RefSeq" id="WP_221006531.1">
    <property type="nucleotide sequence ID" value="NZ_CP081150.1"/>
</dbReference>
<keyword evidence="8 9" id="KW-0472">Membrane</keyword>
<dbReference type="InterPro" id="IPR001872">
    <property type="entry name" value="Peptidase_A8"/>
</dbReference>
<dbReference type="NCBIfam" id="TIGR00077">
    <property type="entry name" value="lspA"/>
    <property type="match status" value="1"/>
</dbReference>
<dbReference type="Proteomes" id="UP000825679">
    <property type="component" value="Chromosome"/>
</dbReference>
<feature type="active site" evidence="9">
    <location>
        <position position="159"/>
    </location>
</feature>
<sequence>MNTSSTNSATCSELITPLESAYSSKPLFLVWVFLACMLTLFDQAIKISTASLLPLNGSMAITPWFNWVHVLNPGAAFSFLADASGWQRHFFTIVAGVVCTYLLWLLWRGLRSRLETIAYIFIVGGALGNVIDRIRIGAVVDYLDFHWQTWHWPAFNLADIFVVLGALLMVISAIYHQEK</sequence>
<keyword evidence="13" id="KW-1185">Reference proteome</keyword>
<evidence type="ECO:0000256" key="7">
    <source>
        <dbReference type="ARBA" id="ARBA00022989"/>
    </source>
</evidence>
<keyword evidence="5 9" id="KW-0064">Aspartyl protease</keyword>
<keyword evidence="6 9" id="KW-0378">Hydrolase</keyword>
<evidence type="ECO:0000256" key="2">
    <source>
        <dbReference type="ARBA" id="ARBA00022475"/>
    </source>
</evidence>
<comment type="similarity">
    <text evidence="1 9 11">Belongs to the peptidase A8 family.</text>
</comment>
<keyword evidence="4 9" id="KW-0812">Transmembrane</keyword>
<comment type="catalytic activity">
    <reaction evidence="9 10">
        <text>Release of signal peptides from bacterial membrane prolipoproteins. Hydrolyzes -Xaa-Yaa-Zaa-|-(S,diacylglyceryl)Cys-, in which Xaa is hydrophobic (preferably Leu), and Yaa (Ala or Ser) and Zaa (Gly or Ala) have small, neutral side chains.</text>
        <dbReference type="EC" id="3.4.23.36"/>
    </reaction>
</comment>
<evidence type="ECO:0000256" key="1">
    <source>
        <dbReference type="ARBA" id="ARBA00006139"/>
    </source>
</evidence>
<gene>
    <name evidence="9 12" type="primary">lspA</name>
    <name evidence="12" type="ORF">K4H28_01610</name>
</gene>
<evidence type="ECO:0000256" key="8">
    <source>
        <dbReference type="ARBA" id="ARBA00023136"/>
    </source>
</evidence>
<evidence type="ECO:0000256" key="6">
    <source>
        <dbReference type="ARBA" id="ARBA00022801"/>
    </source>
</evidence>
<comment type="pathway">
    <text evidence="9">Protein modification; lipoprotein biosynthesis (signal peptide cleavage).</text>
</comment>
<reference evidence="12 13" key="1">
    <citation type="submission" date="2021-08" db="EMBL/GenBank/DDBJ databases">
        <title>complete genome sequencing of Deefgea sp. D25.</title>
        <authorList>
            <person name="Bae J.-W."/>
            <person name="Gim D.-H."/>
        </authorList>
    </citation>
    <scope>NUCLEOTIDE SEQUENCE [LARGE SCALE GENOMIC DNA]</scope>
    <source>
        <strain evidence="12 13">D25</strain>
    </source>
</reference>
<dbReference type="PRINTS" id="PR00781">
    <property type="entry name" value="LIPOSIGPTASE"/>
</dbReference>
<proteinExistence type="inferred from homology"/>
<evidence type="ECO:0000256" key="9">
    <source>
        <dbReference type="HAMAP-Rule" id="MF_00161"/>
    </source>
</evidence>
<feature type="transmembrane region" description="Helical" evidence="9">
    <location>
        <begin position="114"/>
        <end position="131"/>
    </location>
</feature>
<dbReference type="PROSITE" id="PS00855">
    <property type="entry name" value="SPASE_II"/>
    <property type="match status" value="1"/>
</dbReference>
<protein>
    <recommendedName>
        <fullName evidence="9">Lipoprotein signal peptidase</fullName>
        <ecNumber evidence="9">3.4.23.36</ecNumber>
    </recommendedName>
    <alternativeName>
        <fullName evidence="9">Prolipoprotein signal peptidase</fullName>
    </alternativeName>
    <alternativeName>
        <fullName evidence="9">Signal peptidase II</fullName>
        <shortName evidence="9">SPase II</shortName>
    </alternativeName>
</protein>
<comment type="function">
    <text evidence="9 10">This protein specifically catalyzes the removal of signal peptides from prolipoproteins.</text>
</comment>
<evidence type="ECO:0000256" key="10">
    <source>
        <dbReference type="RuleBase" id="RU000594"/>
    </source>
</evidence>
<name>A0ABX8ZBA3_9NEIS</name>
<evidence type="ECO:0000256" key="3">
    <source>
        <dbReference type="ARBA" id="ARBA00022670"/>
    </source>
</evidence>
<keyword evidence="3 9" id="KW-0645">Protease</keyword>
<dbReference type="EMBL" id="CP081150">
    <property type="protein sequence ID" value="QZA78154.1"/>
    <property type="molecule type" value="Genomic_DNA"/>
</dbReference>
<evidence type="ECO:0000313" key="13">
    <source>
        <dbReference type="Proteomes" id="UP000825679"/>
    </source>
</evidence>
<organism evidence="12 13">
    <name type="scientific">Deefgea tanakiae</name>
    <dbReference type="NCBI Taxonomy" id="2865840"/>
    <lineage>
        <taxon>Bacteria</taxon>
        <taxon>Pseudomonadati</taxon>
        <taxon>Pseudomonadota</taxon>
        <taxon>Betaproteobacteria</taxon>
        <taxon>Neisseriales</taxon>
        <taxon>Chitinibacteraceae</taxon>
        <taxon>Deefgea</taxon>
    </lineage>
</organism>
<keyword evidence="2 9" id="KW-1003">Cell membrane</keyword>
<dbReference type="Pfam" id="PF01252">
    <property type="entry name" value="Peptidase_A8"/>
    <property type="match status" value="1"/>
</dbReference>
<evidence type="ECO:0000256" key="4">
    <source>
        <dbReference type="ARBA" id="ARBA00022692"/>
    </source>
</evidence>
<accession>A0ABX8ZBA3</accession>
<evidence type="ECO:0000313" key="12">
    <source>
        <dbReference type="EMBL" id="QZA78154.1"/>
    </source>
</evidence>